<dbReference type="HOGENOM" id="CLU_1376275_0_0_5"/>
<dbReference type="KEGG" id="eru:Erum7270"/>
<keyword evidence="4" id="KW-1185">Reference proteome</keyword>
<evidence type="ECO:0000313" key="3">
    <source>
        <dbReference type="EMBL" id="CAI27259.1"/>
    </source>
</evidence>
<proteinExistence type="predicted"/>
<feature type="transmembrane region" description="Helical" evidence="2">
    <location>
        <begin position="6"/>
        <end position="28"/>
    </location>
</feature>
<accession>A0A0H3M925</accession>
<keyword evidence="2" id="KW-0472">Membrane</keyword>
<keyword evidence="2" id="KW-1133">Transmembrane helix</keyword>
<sequence>MLATSVIMIYIVLSILLILALLIAYWYCNKKKKSKGSKDIKHSTNSKENDPTSPYNIPISEEAAYEKTVTNFTTYNNNQPYPHNQPIIEPTIDYSTLNNYPTHCIHNKKEPHPIQSISQYLCKQALQLAISQAQHIIPLPPKSRRQYSHYILFNDGSALPISERCSGPYQPLSPANSVIMEIEEIEPTKTEQNTYKKS</sequence>
<dbReference type="EMBL" id="CR925678">
    <property type="protein sequence ID" value="CAI27259.1"/>
    <property type="molecule type" value="Genomic_DNA"/>
</dbReference>
<keyword evidence="2" id="KW-0812">Transmembrane</keyword>
<evidence type="ECO:0000256" key="1">
    <source>
        <dbReference type="SAM" id="MobiDB-lite"/>
    </source>
</evidence>
<dbReference type="AlphaFoldDB" id="A0A0H3M925"/>
<dbReference type="Proteomes" id="UP000001021">
    <property type="component" value="Chromosome"/>
</dbReference>
<feature type="region of interest" description="Disordered" evidence="1">
    <location>
        <begin position="35"/>
        <end position="57"/>
    </location>
</feature>
<evidence type="ECO:0000313" key="4">
    <source>
        <dbReference type="Proteomes" id="UP000001021"/>
    </source>
</evidence>
<organism evidence="3 4">
    <name type="scientific">Ehrlichia ruminantium (strain Welgevonden)</name>
    <dbReference type="NCBI Taxonomy" id="254945"/>
    <lineage>
        <taxon>Bacteria</taxon>
        <taxon>Pseudomonadati</taxon>
        <taxon>Pseudomonadota</taxon>
        <taxon>Alphaproteobacteria</taxon>
        <taxon>Rickettsiales</taxon>
        <taxon>Anaplasmataceae</taxon>
        <taxon>Ehrlichia</taxon>
    </lineage>
</organism>
<protein>
    <submittedName>
        <fullName evidence="3">Uncharacterized protein</fullName>
    </submittedName>
</protein>
<evidence type="ECO:0000256" key="2">
    <source>
        <dbReference type="SAM" id="Phobius"/>
    </source>
</evidence>
<reference evidence="3 4" key="1">
    <citation type="journal article" date="2006" name="J. Bacteriol.">
        <title>Comparative genomic analysis of three strains of Ehrlichia ruminantium reveals an active process of genome size plasticity.</title>
        <authorList>
            <person name="Frutos R."/>
            <person name="Viari A."/>
            <person name="Ferraz C."/>
            <person name="Morgat A."/>
            <person name="Eychenie S."/>
            <person name="Kandassami Y."/>
            <person name="Chantal I."/>
            <person name="Bensaid A."/>
            <person name="Coissac E."/>
            <person name="Vachiery N."/>
            <person name="Demaille J."/>
            <person name="Martinez D."/>
        </authorList>
    </citation>
    <scope>NUCLEOTIDE SEQUENCE [LARGE SCALE GENOMIC DNA]</scope>
    <source>
        <strain evidence="3 4">Welgevonden</strain>
    </source>
</reference>
<feature type="compositionally biased region" description="Basic and acidic residues" evidence="1">
    <location>
        <begin position="36"/>
        <end position="50"/>
    </location>
</feature>
<gene>
    <name evidence="3" type="ordered locus">ERWE_CDS_07650</name>
</gene>
<dbReference type="KEGG" id="erw:ERWE_CDS_07650"/>
<name>A0A0H3M925_EHRRW</name>